<keyword evidence="2" id="KW-1185">Reference proteome</keyword>
<organism evidence="1 2">
    <name type="scientific">Postia placenta MAD-698-R-SB12</name>
    <dbReference type="NCBI Taxonomy" id="670580"/>
    <lineage>
        <taxon>Eukaryota</taxon>
        <taxon>Fungi</taxon>
        <taxon>Dikarya</taxon>
        <taxon>Basidiomycota</taxon>
        <taxon>Agaricomycotina</taxon>
        <taxon>Agaricomycetes</taxon>
        <taxon>Polyporales</taxon>
        <taxon>Adustoporiaceae</taxon>
        <taxon>Rhodonia</taxon>
    </lineage>
</organism>
<reference evidence="1 2" key="1">
    <citation type="submission" date="2017-04" db="EMBL/GenBank/DDBJ databases">
        <title>Genome Sequence of the Model Brown-Rot Fungus Postia placenta SB12.</title>
        <authorList>
            <consortium name="DOE Joint Genome Institute"/>
            <person name="Gaskell J."/>
            <person name="Kersten P."/>
            <person name="Larrondo L.F."/>
            <person name="Canessa P."/>
            <person name="Martinez D."/>
            <person name="Hibbett D."/>
            <person name="Schmoll M."/>
            <person name="Kubicek C.P."/>
            <person name="Martinez A.T."/>
            <person name="Yadav J."/>
            <person name="Master E."/>
            <person name="Magnuson J.K."/>
            <person name="James T."/>
            <person name="Yaver D."/>
            <person name="Berka R."/>
            <person name="Labutti K."/>
            <person name="Lipzen A."/>
            <person name="Aerts A."/>
            <person name="Barry K."/>
            <person name="Henrissat B."/>
            <person name="Blanchette R."/>
            <person name="Grigoriev I."/>
            <person name="Cullen D."/>
        </authorList>
    </citation>
    <scope>NUCLEOTIDE SEQUENCE [LARGE SCALE GENOMIC DNA]</scope>
    <source>
        <strain evidence="1 2">MAD-698-R-SB12</strain>
    </source>
</reference>
<evidence type="ECO:0000313" key="2">
    <source>
        <dbReference type="Proteomes" id="UP000194127"/>
    </source>
</evidence>
<dbReference type="EMBL" id="KZ110605">
    <property type="protein sequence ID" value="OSX58315.1"/>
    <property type="molecule type" value="Genomic_DNA"/>
</dbReference>
<accession>A0A1X6MPL4</accession>
<evidence type="ECO:0000313" key="1">
    <source>
        <dbReference type="EMBL" id="OSX58315.1"/>
    </source>
</evidence>
<protein>
    <submittedName>
        <fullName evidence="1">Uncharacterized protein</fullName>
    </submittedName>
</protein>
<name>A0A1X6MPL4_9APHY</name>
<dbReference type="RefSeq" id="XP_024335109.1">
    <property type="nucleotide sequence ID" value="XM_024486847.1"/>
</dbReference>
<gene>
    <name evidence="1" type="ORF">POSPLADRAFT_1154414</name>
</gene>
<dbReference type="Proteomes" id="UP000194127">
    <property type="component" value="Unassembled WGS sequence"/>
</dbReference>
<dbReference type="OrthoDB" id="10270191at2759"/>
<dbReference type="AlphaFoldDB" id="A0A1X6MPL4"/>
<dbReference type="GeneID" id="36331796"/>
<sequence>MDPALMEAIATANWVEGGESDNLSIFNTDSVTAADKTSTIKRVHLACTGTLDNVRGIYSYHWRLFFQLTPVEANLVEKRSVELHVTLLNKGTGMANTIAMSRNYENTHRSVATTYWDVVDDEWTRERLRVLVHSGLGGYRGRGKFSSGVKKAAEEFVNEAARERGMPVPPPRGIFYD</sequence>
<proteinExistence type="predicted"/>